<evidence type="ECO:0000256" key="1">
    <source>
        <dbReference type="ARBA" id="ARBA00011063"/>
    </source>
</evidence>
<dbReference type="SUPFAM" id="SSF52788">
    <property type="entry name" value="Phosphotyrosine protein phosphatases I"/>
    <property type="match status" value="1"/>
</dbReference>
<evidence type="ECO:0000256" key="4">
    <source>
        <dbReference type="ARBA" id="ARBA00022912"/>
    </source>
</evidence>
<keyword evidence="4" id="KW-0904">Protein phosphatase</keyword>
<name>A0A1G8D5Z5_9MICO</name>
<dbReference type="AlphaFoldDB" id="A0A1G8D5Z5"/>
<dbReference type="EMBL" id="LT629695">
    <property type="protein sequence ID" value="SDH52973.1"/>
    <property type="molecule type" value="Genomic_DNA"/>
</dbReference>
<accession>A0A1G8D5Z5</accession>
<dbReference type="Proteomes" id="UP000198822">
    <property type="component" value="Chromosome I"/>
</dbReference>
<dbReference type="SMART" id="SM00226">
    <property type="entry name" value="LMWPc"/>
    <property type="match status" value="1"/>
</dbReference>
<dbReference type="CDD" id="cd16343">
    <property type="entry name" value="LMWPTP"/>
    <property type="match status" value="1"/>
</dbReference>
<dbReference type="Gene3D" id="3.40.50.2300">
    <property type="match status" value="1"/>
</dbReference>
<dbReference type="InterPro" id="IPR023485">
    <property type="entry name" value="Ptyr_pPase"/>
</dbReference>
<evidence type="ECO:0000256" key="3">
    <source>
        <dbReference type="ARBA" id="ARBA00022801"/>
    </source>
</evidence>
<dbReference type="InterPro" id="IPR017867">
    <property type="entry name" value="Tyr_phospatase_low_mol_wt"/>
</dbReference>
<evidence type="ECO:0000256" key="5">
    <source>
        <dbReference type="PIRSR" id="PIRSR617867-1"/>
    </source>
</evidence>
<proteinExistence type="inferred from homology"/>
<evidence type="ECO:0000256" key="2">
    <source>
        <dbReference type="ARBA" id="ARBA00013064"/>
    </source>
</evidence>
<sequence length="178" mass="20201">MMSTVTMDRAFLDASRFRICFVCTGNICRSPMASAVLRRLAEEHGVADRVLVTSAGVSDYHVGETADERTIDALERSGYPASDHRAKHFTRKWFDRFDLVIALDRGQERVLKQLARDDEARSKVRLLMAFEPDPPTLDVPDPYYSEPETFDAVLAQIESACRRLFRQIHPVLAASRRA</sequence>
<reference evidence="8" key="1">
    <citation type="submission" date="2016-10" db="EMBL/GenBank/DDBJ databases">
        <authorList>
            <person name="Varghese N."/>
            <person name="Submissions S."/>
        </authorList>
    </citation>
    <scope>NUCLEOTIDE SEQUENCE [LARGE SCALE GENOMIC DNA]</scope>
    <source>
        <strain evidence="8">DSM 22002</strain>
    </source>
</reference>
<evidence type="ECO:0000313" key="7">
    <source>
        <dbReference type="EMBL" id="SDH52973.1"/>
    </source>
</evidence>
<evidence type="ECO:0000313" key="8">
    <source>
        <dbReference type="Proteomes" id="UP000198822"/>
    </source>
</evidence>
<organism evidence="7 8">
    <name type="scientific">Agrococcus jejuensis</name>
    <dbReference type="NCBI Taxonomy" id="399736"/>
    <lineage>
        <taxon>Bacteria</taxon>
        <taxon>Bacillati</taxon>
        <taxon>Actinomycetota</taxon>
        <taxon>Actinomycetes</taxon>
        <taxon>Micrococcales</taxon>
        <taxon>Microbacteriaceae</taxon>
        <taxon>Agrococcus</taxon>
    </lineage>
</organism>
<keyword evidence="8" id="KW-1185">Reference proteome</keyword>
<dbReference type="PRINTS" id="PR00719">
    <property type="entry name" value="LMWPTPASE"/>
</dbReference>
<dbReference type="Pfam" id="PF01451">
    <property type="entry name" value="LMWPc"/>
    <property type="match status" value="1"/>
</dbReference>
<dbReference type="PANTHER" id="PTHR11717">
    <property type="entry name" value="LOW MOLECULAR WEIGHT PROTEIN TYROSINE PHOSPHATASE"/>
    <property type="match status" value="1"/>
</dbReference>
<dbReference type="EC" id="3.1.3.48" evidence="2"/>
<feature type="active site" description="Nucleophile" evidence="5">
    <location>
        <position position="23"/>
    </location>
</feature>
<comment type="similarity">
    <text evidence="1">Belongs to the low molecular weight phosphotyrosine protein phosphatase family.</text>
</comment>
<dbReference type="STRING" id="399736.SAMN04489720_1524"/>
<keyword evidence="3" id="KW-0378">Hydrolase</keyword>
<feature type="domain" description="Phosphotyrosine protein phosphatase I" evidence="6">
    <location>
        <begin position="17"/>
        <end position="167"/>
    </location>
</feature>
<dbReference type="InterPro" id="IPR036196">
    <property type="entry name" value="Ptyr_pPase_sf"/>
</dbReference>
<dbReference type="PANTHER" id="PTHR11717:SF7">
    <property type="entry name" value="LOW MOLECULAR WEIGHT PHOSPHOTYROSINE PROTEIN PHOSPHATASE"/>
    <property type="match status" value="1"/>
</dbReference>
<gene>
    <name evidence="7" type="ORF">SAMN04489720_1524</name>
</gene>
<feature type="active site" description="Proton donor" evidence="5">
    <location>
        <position position="141"/>
    </location>
</feature>
<protein>
    <recommendedName>
        <fullName evidence="2">protein-tyrosine-phosphatase</fullName>
        <ecNumber evidence="2">3.1.3.48</ecNumber>
    </recommendedName>
</protein>
<evidence type="ECO:0000259" key="6">
    <source>
        <dbReference type="SMART" id="SM00226"/>
    </source>
</evidence>
<feature type="active site" evidence="5">
    <location>
        <position position="29"/>
    </location>
</feature>
<dbReference type="GO" id="GO:0004725">
    <property type="term" value="F:protein tyrosine phosphatase activity"/>
    <property type="evidence" value="ECO:0007669"/>
    <property type="project" value="UniProtKB-EC"/>
</dbReference>
<dbReference type="RefSeq" id="WP_231945201.1">
    <property type="nucleotide sequence ID" value="NZ_LT629695.1"/>
</dbReference>
<dbReference type="InterPro" id="IPR050438">
    <property type="entry name" value="LMW_PTPase"/>
</dbReference>